<keyword evidence="8 12" id="KW-0694">RNA-binding</keyword>
<keyword evidence="6 13" id="KW-0863">Zinc-finger</keyword>
<dbReference type="Pfam" id="PF16131">
    <property type="entry name" value="Torus"/>
    <property type="match status" value="1"/>
</dbReference>
<dbReference type="GO" id="GO:0017070">
    <property type="term" value="F:U6 snRNA binding"/>
    <property type="evidence" value="ECO:0007669"/>
    <property type="project" value="TreeGrafter"/>
</dbReference>
<evidence type="ECO:0000313" key="17">
    <source>
        <dbReference type="EMBL" id="CCG84745.1"/>
    </source>
</evidence>
<dbReference type="InterPro" id="IPR000504">
    <property type="entry name" value="RRM_dom"/>
</dbReference>
<dbReference type="GO" id="GO:0036002">
    <property type="term" value="F:pre-mRNA binding"/>
    <property type="evidence" value="ECO:0007669"/>
    <property type="project" value="TreeGrafter"/>
</dbReference>
<dbReference type="STRING" id="1097556.R4XG74"/>
<dbReference type="InterPro" id="IPR000571">
    <property type="entry name" value="Znf_CCCH"/>
</dbReference>
<evidence type="ECO:0000256" key="3">
    <source>
        <dbReference type="ARBA" id="ARBA00022664"/>
    </source>
</evidence>
<keyword evidence="10" id="KW-0539">Nucleus</keyword>
<dbReference type="SMART" id="SM00356">
    <property type="entry name" value="ZnF_C3H1"/>
    <property type="match status" value="1"/>
</dbReference>
<evidence type="ECO:0000259" key="16">
    <source>
        <dbReference type="PROSITE" id="PS50103"/>
    </source>
</evidence>
<evidence type="ECO:0000256" key="5">
    <source>
        <dbReference type="ARBA" id="ARBA00022728"/>
    </source>
</evidence>
<dbReference type="VEuPathDB" id="FungiDB:TAPDE_005264"/>
<dbReference type="GO" id="GO:0006397">
    <property type="term" value="P:mRNA processing"/>
    <property type="evidence" value="ECO:0007669"/>
    <property type="project" value="UniProtKB-KW"/>
</dbReference>
<keyword evidence="4 13" id="KW-0479">Metal-binding</keyword>
<evidence type="ECO:0000256" key="2">
    <source>
        <dbReference type="ARBA" id="ARBA00008024"/>
    </source>
</evidence>
<dbReference type="InterPro" id="IPR036855">
    <property type="entry name" value="Znf_CCCH_sf"/>
</dbReference>
<evidence type="ECO:0008006" key="19">
    <source>
        <dbReference type="Google" id="ProtNLM"/>
    </source>
</evidence>
<dbReference type="PROSITE" id="PS50103">
    <property type="entry name" value="ZF_C3H1"/>
    <property type="match status" value="1"/>
</dbReference>
<feature type="domain" description="C3H1-type" evidence="16">
    <location>
        <begin position="96"/>
        <end position="123"/>
    </location>
</feature>
<evidence type="ECO:0000256" key="12">
    <source>
        <dbReference type="PROSITE-ProRule" id="PRU00176"/>
    </source>
</evidence>
<keyword evidence="3" id="KW-0507">mRNA processing</keyword>
<feature type="region of interest" description="Disordered" evidence="14">
    <location>
        <begin position="20"/>
        <end position="54"/>
    </location>
</feature>
<evidence type="ECO:0000256" key="7">
    <source>
        <dbReference type="ARBA" id="ARBA00022833"/>
    </source>
</evidence>
<dbReference type="AlphaFoldDB" id="R4XG74"/>
<evidence type="ECO:0000256" key="9">
    <source>
        <dbReference type="ARBA" id="ARBA00023187"/>
    </source>
</evidence>
<feature type="zinc finger region" description="C3H1-type" evidence="13">
    <location>
        <begin position="96"/>
        <end position="123"/>
    </location>
</feature>
<keyword evidence="5" id="KW-0747">Spliceosome</keyword>
<dbReference type="PROSITE" id="PS50102">
    <property type="entry name" value="RRM"/>
    <property type="match status" value="1"/>
</dbReference>
<dbReference type="SUPFAM" id="SSF90229">
    <property type="entry name" value="CCCH zinc finger"/>
    <property type="match status" value="1"/>
</dbReference>
<dbReference type="InterPro" id="IPR012677">
    <property type="entry name" value="Nucleotide-bd_a/b_plait_sf"/>
</dbReference>
<evidence type="ECO:0000313" key="18">
    <source>
        <dbReference type="Proteomes" id="UP000013776"/>
    </source>
</evidence>
<dbReference type="InterPro" id="IPR032297">
    <property type="entry name" value="Torus"/>
</dbReference>
<keyword evidence="7 13" id="KW-0862">Zinc</keyword>
<evidence type="ECO:0000256" key="10">
    <source>
        <dbReference type="ARBA" id="ARBA00023242"/>
    </source>
</evidence>
<evidence type="ECO:0000256" key="8">
    <source>
        <dbReference type="ARBA" id="ARBA00022884"/>
    </source>
</evidence>
<evidence type="ECO:0000256" key="14">
    <source>
        <dbReference type="SAM" id="MobiDB-lite"/>
    </source>
</evidence>
<name>R4XG74_TAPDE</name>
<dbReference type="PANTHER" id="PTHR14089:SF2">
    <property type="entry name" value="PRE-MRNA-SPLICING FACTOR CWC2"/>
    <property type="match status" value="1"/>
</dbReference>
<dbReference type="InterPro" id="IPR035979">
    <property type="entry name" value="RBD_domain_sf"/>
</dbReference>
<comment type="subcellular location">
    <subcellularLocation>
        <location evidence="1">Nucleus</location>
    </subcellularLocation>
</comment>
<dbReference type="SUPFAM" id="SSF54928">
    <property type="entry name" value="RNA-binding domain, RBD"/>
    <property type="match status" value="1"/>
</dbReference>
<comment type="caution">
    <text evidence="17">The sequence shown here is derived from an EMBL/GenBank/DDBJ whole genome shotgun (WGS) entry which is preliminary data.</text>
</comment>
<dbReference type="GO" id="GO:0008380">
    <property type="term" value="P:RNA splicing"/>
    <property type="evidence" value="ECO:0007669"/>
    <property type="project" value="UniProtKB-KW"/>
</dbReference>
<keyword evidence="18" id="KW-1185">Reference proteome</keyword>
<evidence type="ECO:0000256" key="11">
    <source>
        <dbReference type="ARBA" id="ARBA00023306"/>
    </source>
</evidence>
<dbReference type="eggNOG" id="KOG0118">
    <property type="taxonomic scope" value="Eukaryota"/>
</dbReference>
<evidence type="ECO:0000256" key="1">
    <source>
        <dbReference type="ARBA" id="ARBA00004123"/>
    </source>
</evidence>
<proteinExistence type="inferred from homology"/>
<dbReference type="InterPro" id="IPR034181">
    <property type="entry name" value="Cwc2_RRM"/>
</dbReference>
<dbReference type="Gene3D" id="3.30.70.330">
    <property type="match status" value="1"/>
</dbReference>
<dbReference type="GO" id="GO:0008270">
    <property type="term" value="F:zinc ion binding"/>
    <property type="evidence" value="ECO:0007669"/>
    <property type="project" value="UniProtKB-KW"/>
</dbReference>
<dbReference type="Proteomes" id="UP000013776">
    <property type="component" value="Unassembled WGS sequence"/>
</dbReference>
<keyword evidence="11" id="KW-0131">Cell cycle</keyword>
<dbReference type="GO" id="GO:0000974">
    <property type="term" value="C:Prp19 complex"/>
    <property type="evidence" value="ECO:0007669"/>
    <property type="project" value="TreeGrafter"/>
</dbReference>
<feature type="domain" description="RRM" evidence="15">
    <location>
        <begin position="159"/>
        <end position="233"/>
    </location>
</feature>
<reference evidence="17 18" key="1">
    <citation type="journal article" date="2013" name="MBio">
        <title>Genome sequencing of the plant pathogen Taphrina deformans, the causal agent of peach leaf curl.</title>
        <authorList>
            <person name="Cisse O.H."/>
            <person name="Almeida J.M.G.C.F."/>
            <person name="Fonseca A."/>
            <person name="Kumar A.A."/>
            <person name="Salojaervi J."/>
            <person name="Overmyer K."/>
            <person name="Hauser P.M."/>
            <person name="Pagni M."/>
        </authorList>
    </citation>
    <scope>NUCLEOTIDE SEQUENCE [LARGE SCALE GENOMIC DNA]</scope>
    <source>
        <strain evidence="18">PYCC 5710 / ATCC 11124 / CBS 356.35 / IMI 108563 / JCM 9778 / NBRC 8474</strain>
    </source>
</reference>
<organism evidence="17 18">
    <name type="scientific">Taphrina deformans (strain PYCC 5710 / ATCC 11124 / CBS 356.35 / IMI 108563 / JCM 9778 / NBRC 8474)</name>
    <name type="common">Peach leaf curl fungus</name>
    <name type="synonym">Lalaria deformans</name>
    <dbReference type="NCBI Taxonomy" id="1097556"/>
    <lineage>
        <taxon>Eukaryota</taxon>
        <taxon>Fungi</taxon>
        <taxon>Dikarya</taxon>
        <taxon>Ascomycota</taxon>
        <taxon>Taphrinomycotina</taxon>
        <taxon>Taphrinomycetes</taxon>
        <taxon>Taphrinales</taxon>
        <taxon>Taphrinaceae</taxon>
        <taxon>Taphrina</taxon>
    </lineage>
</organism>
<dbReference type="SMART" id="SM00360">
    <property type="entry name" value="RRM"/>
    <property type="match status" value="1"/>
</dbReference>
<dbReference type="InterPro" id="IPR039171">
    <property type="entry name" value="Cwc2/Slt11"/>
</dbReference>
<dbReference type="CDD" id="cd12360">
    <property type="entry name" value="RRM_cwf2"/>
    <property type="match status" value="1"/>
</dbReference>
<dbReference type="FunFam" id="3.30.70.330:FF:000249">
    <property type="entry name" value="Pre-mRNA-splicing factor CWC2, variant"/>
    <property type="match status" value="1"/>
</dbReference>
<evidence type="ECO:0000256" key="4">
    <source>
        <dbReference type="ARBA" id="ARBA00022723"/>
    </source>
</evidence>
<dbReference type="GO" id="GO:0071007">
    <property type="term" value="C:U2-type catalytic step 2 spliceosome"/>
    <property type="evidence" value="ECO:0007669"/>
    <property type="project" value="TreeGrafter"/>
</dbReference>
<gene>
    <name evidence="17" type="ORF">TAPDE_005264</name>
</gene>
<protein>
    <recommendedName>
        <fullName evidence="19">Pre-mRNA-splicing factor cwc2</fullName>
    </recommendedName>
</protein>
<evidence type="ECO:0000259" key="15">
    <source>
        <dbReference type="PROSITE" id="PS50102"/>
    </source>
</evidence>
<evidence type="ECO:0000256" key="6">
    <source>
        <dbReference type="ARBA" id="ARBA00022771"/>
    </source>
</evidence>
<accession>R4XG74</accession>
<sequence length="373" mass="41540">MSASVIQVVPKENRFTDVVPKSQDVTITKRKRRPARRQTDTRKSTDGQPPQTGQIFNIWYGKWSGGDREDQLAVKDHAETKCDPERDSGWTKGDKKTGSFFCLFFARGCCPDGPDCQYLHRLPQATDMYSPNVDCFGRDKHADYRDDMGGVGSFLRQNHTLYVGQITTTEDIEEAVATAFCQWGEVERIRVLNSRGVAFVTYVHQNSAEFAKEAMAQQSLNNNEVLNVRWATQDPNPQAAARDARRAEEQAAIAIRRALPKEFLDELEGRGIDKKKRLDYGLEGYQPSDEIWYQRGIAAVNPAGRTKGEGESEPLQIEAPVGDVKKDADTGLIKGRALEALKALKVKAVKPTTSGTTAWSSLVAYGSDEEDDS</sequence>
<comment type="similarity">
    <text evidence="2">Belongs to the RRM CWC2 family.</text>
</comment>
<dbReference type="GO" id="GO:0071006">
    <property type="term" value="C:U2-type catalytic step 1 spliceosome"/>
    <property type="evidence" value="ECO:0007669"/>
    <property type="project" value="TreeGrafter"/>
</dbReference>
<keyword evidence="9" id="KW-0508">mRNA splicing</keyword>
<evidence type="ECO:0000256" key="13">
    <source>
        <dbReference type="PROSITE-ProRule" id="PRU00723"/>
    </source>
</evidence>
<dbReference type="Pfam" id="PF00076">
    <property type="entry name" value="RRM_1"/>
    <property type="match status" value="1"/>
</dbReference>
<dbReference type="EMBL" id="CAHR02000297">
    <property type="protein sequence ID" value="CCG84745.1"/>
    <property type="molecule type" value="Genomic_DNA"/>
</dbReference>
<dbReference type="PANTHER" id="PTHR14089">
    <property type="entry name" value="PRE-MRNA-SPLICING FACTOR RBM22"/>
    <property type="match status" value="1"/>
</dbReference>
<dbReference type="OrthoDB" id="10251848at2759"/>